<keyword evidence="9 10" id="KW-0456">Lyase</keyword>
<keyword evidence="2 10" id="KW-0949">S-adenosyl-L-methionine</keyword>
<dbReference type="PROSITE" id="PS01305">
    <property type="entry name" value="MOAA_NIFB_PQQE"/>
    <property type="match status" value="1"/>
</dbReference>
<comment type="caution">
    <text evidence="13">The sequence shown here is derived from an EMBL/GenBank/DDBJ whole genome shotgun (WGS) entry which is preliminary data.</text>
</comment>
<dbReference type="InterPro" id="IPR013785">
    <property type="entry name" value="Aldolase_TIM"/>
</dbReference>
<feature type="binding site" evidence="10">
    <location>
        <begin position="257"/>
        <end position="259"/>
    </location>
    <ligand>
        <name>GTP</name>
        <dbReference type="ChEBI" id="CHEBI:37565"/>
    </ligand>
</feature>
<dbReference type="AlphaFoldDB" id="A0A9X2WF08"/>
<comment type="function">
    <text evidence="10">Catalyzes the cyclization of GTP to (8S)-3',8-cyclo-7,8-dihydroguanosine 5'-triphosphate.</text>
</comment>
<keyword evidence="14" id="KW-1185">Reference proteome</keyword>
<dbReference type="PROSITE" id="PS51918">
    <property type="entry name" value="RADICAL_SAM"/>
    <property type="match status" value="1"/>
</dbReference>
<evidence type="ECO:0000256" key="11">
    <source>
        <dbReference type="SAM" id="MobiDB-lite"/>
    </source>
</evidence>
<dbReference type="EMBL" id="JAOANI010000015">
    <property type="protein sequence ID" value="MCT7358870.1"/>
    <property type="molecule type" value="Genomic_DNA"/>
</dbReference>
<organism evidence="13 14">
    <name type="scientific">Thalassolituus pacificus</name>
    <dbReference type="NCBI Taxonomy" id="2975440"/>
    <lineage>
        <taxon>Bacteria</taxon>
        <taxon>Pseudomonadati</taxon>
        <taxon>Pseudomonadota</taxon>
        <taxon>Gammaproteobacteria</taxon>
        <taxon>Oceanospirillales</taxon>
        <taxon>Oceanospirillaceae</taxon>
        <taxon>Thalassolituus</taxon>
    </lineage>
</organism>
<feature type="binding site" evidence="10">
    <location>
        <position position="189"/>
    </location>
    <ligand>
        <name>S-adenosyl-L-methionine</name>
        <dbReference type="ChEBI" id="CHEBI:59789"/>
    </ligand>
</feature>
<feature type="binding site" evidence="10">
    <location>
        <position position="67"/>
    </location>
    <ligand>
        <name>S-adenosyl-L-methionine</name>
        <dbReference type="ChEBI" id="CHEBI:59789"/>
    </ligand>
</feature>
<dbReference type="Gene3D" id="3.20.20.70">
    <property type="entry name" value="Aldolase class I"/>
    <property type="match status" value="1"/>
</dbReference>
<evidence type="ECO:0000256" key="7">
    <source>
        <dbReference type="ARBA" id="ARBA00023134"/>
    </source>
</evidence>
<dbReference type="InterPro" id="IPR050105">
    <property type="entry name" value="MoCo_biosynth_MoaA/MoaC"/>
</dbReference>
<comment type="cofactor">
    <cofactor evidence="10">
        <name>[4Fe-4S] cluster</name>
        <dbReference type="ChEBI" id="CHEBI:49883"/>
    </cofactor>
    <text evidence="10">Binds 2 [4Fe-4S] clusters. Binds 1 [4Fe-4S] cluster coordinated with 3 cysteines and an exchangeable S-adenosyl-L-methionine and 1 [4Fe-4S] cluster coordinated with 3 cysteines and the GTP-derived substrate.</text>
</comment>
<dbReference type="Pfam" id="PF06463">
    <property type="entry name" value="Mob_synth_C"/>
    <property type="match status" value="1"/>
</dbReference>
<comment type="subunit">
    <text evidence="10">Monomer and homodimer.</text>
</comment>
<feature type="binding site" evidence="10">
    <location>
        <position position="155"/>
    </location>
    <ligand>
        <name>GTP</name>
        <dbReference type="ChEBI" id="CHEBI:37565"/>
    </ligand>
</feature>
<comment type="similarity">
    <text evidence="10">Belongs to the radical SAM superfamily. MoaA family.</text>
</comment>
<evidence type="ECO:0000256" key="4">
    <source>
        <dbReference type="ARBA" id="ARBA00022741"/>
    </source>
</evidence>
<feature type="binding site" evidence="10">
    <location>
        <position position="63"/>
    </location>
    <ligand>
        <name>GTP</name>
        <dbReference type="ChEBI" id="CHEBI:37565"/>
    </ligand>
</feature>
<dbReference type="PANTHER" id="PTHR22960:SF28">
    <property type="entry name" value="GTP 3',8-CYCLASE"/>
    <property type="match status" value="1"/>
</dbReference>
<evidence type="ECO:0000259" key="12">
    <source>
        <dbReference type="PROSITE" id="PS51918"/>
    </source>
</evidence>
<feature type="domain" description="Radical SAM core" evidence="12">
    <location>
        <begin position="5"/>
        <end position="226"/>
    </location>
</feature>
<protein>
    <recommendedName>
        <fullName evidence="10">GTP 3',8-cyclase</fullName>
        <ecNumber evidence="10">4.1.99.22</ecNumber>
    </recommendedName>
    <alternativeName>
        <fullName evidence="10">Molybdenum cofactor biosynthesis protein A</fullName>
    </alternativeName>
</protein>
<dbReference type="HAMAP" id="MF_01225_B">
    <property type="entry name" value="MoaA_B"/>
    <property type="match status" value="1"/>
</dbReference>
<evidence type="ECO:0000256" key="3">
    <source>
        <dbReference type="ARBA" id="ARBA00022723"/>
    </source>
</evidence>
<comment type="catalytic activity">
    <reaction evidence="10">
        <text>GTP + AH2 + S-adenosyl-L-methionine = (8S)-3',8-cyclo-7,8-dihydroguanosine 5'-triphosphate + 5'-deoxyadenosine + L-methionine + A + H(+)</text>
        <dbReference type="Rhea" id="RHEA:49576"/>
        <dbReference type="ChEBI" id="CHEBI:13193"/>
        <dbReference type="ChEBI" id="CHEBI:15378"/>
        <dbReference type="ChEBI" id="CHEBI:17319"/>
        <dbReference type="ChEBI" id="CHEBI:17499"/>
        <dbReference type="ChEBI" id="CHEBI:37565"/>
        <dbReference type="ChEBI" id="CHEBI:57844"/>
        <dbReference type="ChEBI" id="CHEBI:59789"/>
        <dbReference type="ChEBI" id="CHEBI:131766"/>
        <dbReference type="EC" id="4.1.99.22"/>
    </reaction>
</comment>
<keyword evidence="5 10" id="KW-0408">Iron</keyword>
<evidence type="ECO:0000256" key="1">
    <source>
        <dbReference type="ARBA" id="ARBA00022485"/>
    </source>
</evidence>
<dbReference type="GO" id="GO:1904047">
    <property type="term" value="F:S-adenosyl-L-methionine binding"/>
    <property type="evidence" value="ECO:0007669"/>
    <property type="project" value="UniProtKB-UniRule"/>
</dbReference>
<dbReference type="CDD" id="cd01335">
    <property type="entry name" value="Radical_SAM"/>
    <property type="match status" value="1"/>
</dbReference>
<feature type="binding site" evidence="10">
    <location>
        <position position="14"/>
    </location>
    <ligand>
        <name>GTP</name>
        <dbReference type="ChEBI" id="CHEBI:37565"/>
    </ligand>
</feature>
<dbReference type="GO" id="GO:0051539">
    <property type="term" value="F:4 iron, 4 sulfur cluster binding"/>
    <property type="evidence" value="ECO:0007669"/>
    <property type="project" value="UniProtKB-UniRule"/>
</dbReference>
<dbReference type="InterPro" id="IPR058240">
    <property type="entry name" value="rSAM_sf"/>
</dbReference>
<sequence length="323" mass="36723">MLTDRFARRFTYLRLSLTERCNFRCTYCLPEGNDCDTAESDLNIHEVRRLLTAFARLGTRKVRLTGGEPALRRDLGEIIGLCKSIPGIEKVALTTNGYNLQKEISGWKKAGLDALNISVDSLDPTIFSRITGADRLHYILQGIDQALQLNFQKVKLNTVLLRQHNTHSLPGFLRFIKDRPVSLRFIELMRTNDNIDFYQEQHLSGEFIRHQLMEDGWQLQPKTATDGPALEYAHPDYAGRVGLIMPYSKDFCASCNRLRVSSKGELFLCLFADEHQSLRELLQSDDPAPVEAFLQRAIGGKEESHHLHQQRSGQTRHLAMIGG</sequence>
<dbReference type="InterPro" id="IPR000385">
    <property type="entry name" value="MoaA_NifB_PqqE_Fe-S-bd_CS"/>
</dbReference>
<evidence type="ECO:0000256" key="10">
    <source>
        <dbReference type="HAMAP-Rule" id="MF_01225"/>
    </source>
</evidence>
<dbReference type="SFLD" id="SFLDG01383">
    <property type="entry name" value="cyclic_pyranopterin_phosphate"/>
    <property type="match status" value="1"/>
</dbReference>
<dbReference type="RefSeq" id="WP_260975770.1">
    <property type="nucleotide sequence ID" value="NZ_JAOANI010000015.1"/>
</dbReference>
<evidence type="ECO:0000256" key="5">
    <source>
        <dbReference type="ARBA" id="ARBA00023004"/>
    </source>
</evidence>
<feature type="region of interest" description="Disordered" evidence="11">
    <location>
        <begin position="302"/>
        <end position="323"/>
    </location>
</feature>
<keyword evidence="3 10" id="KW-0479">Metal-binding</keyword>
<dbReference type="InterPro" id="IPR010505">
    <property type="entry name" value="MoaA_twitch"/>
</dbReference>
<dbReference type="SFLD" id="SFLDG01386">
    <property type="entry name" value="main_SPASM_domain-containing"/>
    <property type="match status" value="1"/>
</dbReference>
<keyword evidence="4 10" id="KW-0547">Nucleotide-binding</keyword>
<feature type="binding site" evidence="10">
    <location>
        <position position="21"/>
    </location>
    <ligand>
        <name>[4Fe-4S] cluster</name>
        <dbReference type="ChEBI" id="CHEBI:49883"/>
        <label>1</label>
        <note>4Fe-4S-S-AdoMet</note>
    </ligand>
</feature>
<dbReference type="InterPro" id="IPR013483">
    <property type="entry name" value="MoaA"/>
</dbReference>
<dbReference type="CDD" id="cd21117">
    <property type="entry name" value="Twitch_MoaA"/>
    <property type="match status" value="1"/>
</dbReference>
<gene>
    <name evidence="10 13" type="primary">moaA</name>
    <name evidence="13" type="ORF">NYR02_07560</name>
</gene>
<keyword evidence="6 10" id="KW-0411">Iron-sulfur</keyword>
<evidence type="ECO:0000313" key="14">
    <source>
        <dbReference type="Proteomes" id="UP001147830"/>
    </source>
</evidence>
<reference evidence="13" key="1">
    <citation type="journal article" date="2022" name="Front. Microbiol.">
        <title>Genome-based taxonomic rearrangement of Oceanobacter-related bacteria including the description of Thalassolituus hydrocarbonoclasticus sp. nov. and Thalassolituus pacificus sp. nov. and emended description of the genus Thalassolituus.</title>
        <authorList>
            <person name="Dong C."/>
            <person name="Wei L."/>
            <person name="Wang J."/>
            <person name="Lai Q."/>
            <person name="Huang Z."/>
            <person name="Shao Z."/>
        </authorList>
    </citation>
    <scope>NUCLEOTIDE SEQUENCE</scope>
    <source>
        <strain evidence="13">59MF3M-4</strain>
    </source>
</reference>
<feature type="binding site" evidence="10">
    <location>
        <position position="27"/>
    </location>
    <ligand>
        <name>S-adenosyl-L-methionine</name>
        <dbReference type="ChEBI" id="CHEBI:59789"/>
    </ligand>
</feature>
<evidence type="ECO:0000313" key="13">
    <source>
        <dbReference type="EMBL" id="MCT7358870.1"/>
    </source>
</evidence>
<dbReference type="PANTHER" id="PTHR22960">
    <property type="entry name" value="MOLYBDOPTERIN COFACTOR SYNTHESIS PROTEIN A"/>
    <property type="match status" value="1"/>
</dbReference>
<dbReference type="GO" id="GO:0061799">
    <property type="term" value="F:cyclic pyranopterin monophosphate synthase activity"/>
    <property type="evidence" value="ECO:0007669"/>
    <property type="project" value="TreeGrafter"/>
</dbReference>
<dbReference type="SFLD" id="SFLDG01067">
    <property type="entry name" value="SPASM/twitch_domain_containing"/>
    <property type="match status" value="1"/>
</dbReference>
<feature type="binding site" evidence="10">
    <location>
        <position position="118"/>
    </location>
    <ligand>
        <name>S-adenosyl-L-methionine</name>
        <dbReference type="ChEBI" id="CHEBI:59789"/>
    </ligand>
</feature>
<evidence type="ECO:0000256" key="2">
    <source>
        <dbReference type="ARBA" id="ARBA00022691"/>
    </source>
</evidence>
<proteinExistence type="inferred from homology"/>
<dbReference type="GO" id="GO:0046872">
    <property type="term" value="F:metal ion binding"/>
    <property type="evidence" value="ECO:0007669"/>
    <property type="project" value="UniProtKB-KW"/>
</dbReference>
<keyword evidence="7 10" id="KW-0342">GTP-binding</keyword>
<feature type="binding site" evidence="10">
    <location>
        <position position="28"/>
    </location>
    <ligand>
        <name>[4Fe-4S] cluster</name>
        <dbReference type="ChEBI" id="CHEBI:49883"/>
        <label>1</label>
        <note>4Fe-4S-S-AdoMet</note>
    </ligand>
</feature>
<dbReference type="InterPro" id="IPR040064">
    <property type="entry name" value="MoaA-like"/>
</dbReference>
<dbReference type="SFLD" id="SFLDS00029">
    <property type="entry name" value="Radical_SAM"/>
    <property type="match status" value="1"/>
</dbReference>
<accession>A0A9X2WF08</accession>
<feature type="binding site" evidence="10">
    <location>
        <position position="94"/>
    </location>
    <ligand>
        <name>GTP</name>
        <dbReference type="ChEBI" id="CHEBI:37565"/>
    </ligand>
</feature>
<dbReference type="Pfam" id="PF04055">
    <property type="entry name" value="Radical_SAM"/>
    <property type="match status" value="1"/>
</dbReference>
<dbReference type="EC" id="4.1.99.22" evidence="10"/>
<keyword evidence="1 10" id="KW-0004">4Fe-4S</keyword>
<keyword evidence="8 10" id="KW-0501">Molybdenum cofactor biosynthesis</keyword>
<dbReference type="GO" id="GO:0061798">
    <property type="term" value="F:GTP 3',8'-cyclase activity"/>
    <property type="evidence" value="ECO:0007669"/>
    <property type="project" value="UniProtKB-UniRule"/>
</dbReference>
<dbReference type="GO" id="GO:0005525">
    <property type="term" value="F:GTP binding"/>
    <property type="evidence" value="ECO:0007669"/>
    <property type="project" value="UniProtKB-UniRule"/>
</dbReference>
<reference evidence="13" key="2">
    <citation type="submission" date="2022-08" db="EMBL/GenBank/DDBJ databases">
        <authorList>
            <person name="Dong C."/>
        </authorList>
    </citation>
    <scope>NUCLEOTIDE SEQUENCE</scope>
    <source>
        <strain evidence="13">59MF3M-4</strain>
    </source>
</reference>
<feature type="binding site" evidence="10">
    <location>
        <position position="269"/>
    </location>
    <ligand>
        <name>[4Fe-4S] cluster</name>
        <dbReference type="ChEBI" id="CHEBI:49883"/>
        <label>2</label>
        <note>4Fe-4S-substrate</note>
    </ligand>
</feature>
<comment type="pathway">
    <text evidence="10">Cofactor biosynthesis; molybdopterin biosynthesis.</text>
</comment>
<feature type="binding site" evidence="10">
    <location>
        <position position="252"/>
    </location>
    <ligand>
        <name>[4Fe-4S] cluster</name>
        <dbReference type="ChEBI" id="CHEBI:49883"/>
        <label>2</label>
        <note>4Fe-4S-substrate</note>
    </ligand>
</feature>
<dbReference type="Proteomes" id="UP001147830">
    <property type="component" value="Unassembled WGS sequence"/>
</dbReference>
<dbReference type="GO" id="GO:0006777">
    <property type="term" value="P:Mo-molybdopterin cofactor biosynthetic process"/>
    <property type="evidence" value="ECO:0007669"/>
    <property type="project" value="UniProtKB-UniRule"/>
</dbReference>
<feature type="binding site" evidence="10">
    <location>
        <position position="25"/>
    </location>
    <ligand>
        <name>[4Fe-4S] cluster</name>
        <dbReference type="ChEBI" id="CHEBI:49883"/>
        <label>1</label>
        <note>4Fe-4S-S-AdoMet</note>
    </ligand>
</feature>
<evidence type="ECO:0000256" key="6">
    <source>
        <dbReference type="ARBA" id="ARBA00023014"/>
    </source>
</evidence>
<evidence type="ECO:0000256" key="8">
    <source>
        <dbReference type="ARBA" id="ARBA00023150"/>
    </source>
</evidence>
<dbReference type="InterPro" id="IPR007197">
    <property type="entry name" value="rSAM"/>
</dbReference>
<evidence type="ECO:0000256" key="9">
    <source>
        <dbReference type="ARBA" id="ARBA00023239"/>
    </source>
</evidence>
<name>A0A9X2WF08_9GAMM</name>
<dbReference type="SUPFAM" id="SSF102114">
    <property type="entry name" value="Radical SAM enzymes"/>
    <property type="match status" value="1"/>
</dbReference>
<dbReference type="NCBIfam" id="TIGR02666">
    <property type="entry name" value="moaA"/>
    <property type="match status" value="1"/>
</dbReference>
<feature type="binding site" evidence="10">
    <location>
        <position position="255"/>
    </location>
    <ligand>
        <name>[4Fe-4S] cluster</name>
        <dbReference type="ChEBI" id="CHEBI:49883"/>
        <label>2</label>
        <note>4Fe-4S-substrate</note>
    </ligand>
</feature>